<gene>
    <name evidence="1" type="ORF">EHS15_10565</name>
</gene>
<dbReference type="EMBL" id="RQHW01000040">
    <property type="protein sequence ID" value="TGN19098.1"/>
    <property type="molecule type" value="Genomic_DNA"/>
</dbReference>
<dbReference type="RefSeq" id="WP_135760540.1">
    <property type="nucleotide sequence ID" value="NZ_RQHW01000040.1"/>
</dbReference>
<evidence type="ECO:0008006" key="3">
    <source>
        <dbReference type="Google" id="ProtNLM"/>
    </source>
</evidence>
<comment type="caution">
    <text evidence="1">The sequence shown here is derived from an EMBL/GenBank/DDBJ whole genome shotgun (WGS) entry which is preliminary data.</text>
</comment>
<dbReference type="Proteomes" id="UP000298058">
    <property type="component" value="Unassembled WGS sequence"/>
</dbReference>
<reference evidence="1" key="1">
    <citation type="journal article" date="2019" name="PLoS Negl. Trop. Dis.">
        <title>Revisiting the worldwide diversity of Leptospira species in the environment.</title>
        <authorList>
            <person name="Vincent A.T."/>
            <person name="Schiettekatte O."/>
            <person name="Bourhy P."/>
            <person name="Veyrier F.J."/>
            <person name="Picardeau M."/>
        </authorList>
    </citation>
    <scope>NUCLEOTIDE SEQUENCE [LARGE SCALE GENOMIC DNA]</scope>
    <source>
        <strain evidence="1">201300427</strain>
    </source>
</reference>
<evidence type="ECO:0000313" key="2">
    <source>
        <dbReference type="Proteomes" id="UP000298058"/>
    </source>
</evidence>
<proteinExistence type="predicted"/>
<name>A0A4R9M2S6_9LEPT</name>
<sequence>MITSEKVPIYNLSLNSIIQNHEKCEIIISNIKNRQSNPWRFALIFENNDQLLLNESKLSNYHTENNQNLLYNKSYSLHTSNLIIEYEDFPDEEEGKPQNLVNNFLQNFFSLLLGFLQRRRVLILPVKIQNSTNHAIYLGNIISAEFTDSLSFGIPLINMQNLFPILSNFCISPNFEKIVNETFMILLRYKEAINLPYSYERIEIFWKILETLGIENSLESNFITSYQRIKNLLGMTNNSKSLKKIIDVLVRYNIPFTDDEIINSFNYRNKLTHEYLSVELLNDPNISSIFNFLNKSTELLILHKLEFDSSIHISRYFGSSQHRVT</sequence>
<dbReference type="AlphaFoldDB" id="A0A4R9M2S6"/>
<keyword evidence="2" id="KW-1185">Reference proteome</keyword>
<protein>
    <recommendedName>
        <fullName evidence="3">Apea-like HEPN domain-containing protein</fullName>
    </recommendedName>
</protein>
<dbReference type="OrthoDB" id="9806359at2"/>
<evidence type="ECO:0000313" key="1">
    <source>
        <dbReference type="EMBL" id="TGN19098.1"/>
    </source>
</evidence>
<accession>A0A4R9M2S6</accession>
<organism evidence="1 2">
    <name type="scientific">Leptospira idonii</name>
    <dbReference type="NCBI Taxonomy" id="1193500"/>
    <lineage>
        <taxon>Bacteria</taxon>
        <taxon>Pseudomonadati</taxon>
        <taxon>Spirochaetota</taxon>
        <taxon>Spirochaetia</taxon>
        <taxon>Leptospirales</taxon>
        <taxon>Leptospiraceae</taxon>
        <taxon>Leptospira</taxon>
    </lineage>
</organism>